<proteinExistence type="predicted"/>
<name>A0AAE1EUY2_PETCI</name>
<protein>
    <submittedName>
        <fullName evidence="1">Uncharacterized protein</fullName>
    </submittedName>
</protein>
<accession>A0AAE1EUY2</accession>
<dbReference type="AlphaFoldDB" id="A0AAE1EUY2"/>
<gene>
    <name evidence="1" type="ORF">Pcinc_032248</name>
</gene>
<keyword evidence="2" id="KW-1185">Reference proteome</keyword>
<sequence length="116" mass="13479">MEDKCQGYDGMWYPRLERISISVMLLDGTGLMMTGQVAENNNGQILVVPIYEVKVEEIKTLKDRGMVETEDTEREHRGWDIQDCGKVSSAAWQHVWKRKEAKDMGGRWPGKRRQEH</sequence>
<reference evidence="1" key="1">
    <citation type="submission" date="2023-10" db="EMBL/GenBank/DDBJ databases">
        <title>Genome assemblies of two species of porcelain crab, Petrolisthes cinctipes and Petrolisthes manimaculis (Anomura: Porcellanidae).</title>
        <authorList>
            <person name="Angst P."/>
        </authorList>
    </citation>
    <scope>NUCLEOTIDE SEQUENCE</scope>
    <source>
        <strain evidence="1">PB745_01</strain>
        <tissue evidence="1">Gill</tissue>
    </source>
</reference>
<evidence type="ECO:0000313" key="1">
    <source>
        <dbReference type="EMBL" id="KAK3861827.1"/>
    </source>
</evidence>
<organism evidence="1 2">
    <name type="scientific">Petrolisthes cinctipes</name>
    <name type="common">Flat porcelain crab</name>
    <dbReference type="NCBI Taxonomy" id="88211"/>
    <lineage>
        <taxon>Eukaryota</taxon>
        <taxon>Metazoa</taxon>
        <taxon>Ecdysozoa</taxon>
        <taxon>Arthropoda</taxon>
        <taxon>Crustacea</taxon>
        <taxon>Multicrustacea</taxon>
        <taxon>Malacostraca</taxon>
        <taxon>Eumalacostraca</taxon>
        <taxon>Eucarida</taxon>
        <taxon>Decapoda</taxon>
        <taxon>Pleocyemata</taxon>
        <taxon>Anomura</taxon>
        <taxon>Galatheoidea</taxon>
        <taxon>Porcellanidae</taxon>
        <taxon>Petrolisthes</taxon>
    </lineage>
</organism>
<evidence type="ECO:0000313" key="2">
    <source>
        <dbReference type="Proteomes" id="UP001286313"/>
    </source>
</evidence>
<dbReference type="Proteomes" id="UP001286313">
    <property type="component" value="Unassembled WGS sequence"/>
</dbReference>
<dbReference type="EMBL" id="JAWQEG010004396">
    <property type="protein sequence ID" value="KAK3861827.1"/>
    <property type="molecule type" value="Genomic_DNA"/>
</dbReference>
<comment type="caution">
    <text evidence="1">The sequence shown here is derived from an EMBL/GenBank/DDBJ whole genome shotgun (WGS) entry which is preliminary data.</text>
</comment>